<dbReference type="GO" id="GO:0052699">
    <property type="term" value="P:ergothioneine biosynthetic process"/>
    <property type="evidence" value="ECO:0007669"/>
    <property type="project" value="UniProtKB-UniRule"/>
</dbReference>
<dbReference type="OrthoDB" id="9804310at2"/>
<protein>
    <recommendedName>
        <fullName evidence="1">Gamma-glutamyl-hercynylcysteine sulfoxide hydrolase</fullName>
        <ecNumber evidence="1">3.5.1.118</ecNumber>
    </recommendedName>
    <alternativeName>
        <fullName evidence="1">Gamma-glutamyl hercynylcysteine S-oxide hydrolase</fullName>
    </alternativeName>
</protein>
<dbReference type="PANTHER" id="PTHR43187">
    <property type="entry name" value="GLUTAMINE AMIDOTRANSFERASE DUG3-RELATED"/>
    <property type="match status" value="1"/>
</dbReference>
<proteinExistence type="inferred from homology"/>
<dbReference type="HAMAP" id="MF_02036">
    <property type="entry name" value="EgtC"/>
    <property type="match status" value="1"/>
</dbReference>
<evidence type="ECO:0000313" key="4">
    <source>
        <dbReference type="EMBL" id="TCK24352.1"/>
    </source>
</evidence>
<dbReference type="InterPro" id="IPR029055">
    <property type="entry name" value="Ntn_hydrolases_N"/>
</dbReference>
<accession>A0A4R1I318</accession>
<keyword evidence="1" id="KW-0378">Hydrolase</keyword>
<keyword evidence="5" id="KW-1185">Reference proteome</keyword>
<feature type="domain" description="Glutamine amidotransferase type-2" evidence="3">
    <location>
        <begin position="2"/>
        <end position="297"/>
    </location>
</feature>
<comment type="function">
    <text evidence="1">Catalyzes the hydrolysis of the gamma-glutamyl amide bond of hercynyl-gamma-L-glutamyl-L-cysteine sulfoxide to produce hercynylcysteine sulfoxide, a step in the biosynthesis pathway of ergothioneine.</text>
</comment>
<dbReference type="Proteomes" id="UP000295560">
    <property type="component" value="Unassembled WGS sequence"/>
</dbReference>
<dbReference type="AlphaFoldDB" id="A0A4R1I318"/>
<dbReference type="EMBL" id="SMFZ01000001">
    <property type="protein sequence ID" value="TCK24352.1"/>
    <property type="molecule type" value="Genomic_DNA"/>
</dbReference>
<dbReference type="GO" id="GO:0016811">
    <property type="term" value="F:hydrolase activity, acting on carbon-nitrogen (but not peptide) bonds, in linear amides"/>
    <property type="evidence" value="ECO:0007669"/>
    <property type="project" value="UniProtKB-UniRule"/>
</dbReference>
<reference evidence="4 5" key="1">
    <citation type="submission" date="2019-03" db="EMBL/GenBank/DDBJ databases">
        <title>Sequencing the genomes of 1000 actinobacteria strains.</title>
        <authorList>
            <person name="Klenk H.-P."/>
        </authorList>
    </citation>
    <scope>NUCLEOTIDE SEQUENCE [LARGE SCALE GENOMIC DNA]</scope>
    <source>
        <strain evidence="4 5">DSM 44969</strain>
    </source>
</reference>
<name>A0A4R1I318_PSEEN</name>
<comment type="pathway">
    <text evidence="1">Amino-acid biosynthesis; ergothioneine biosynthesis.</text>
</comment>
<dbReference type="UniPathway" id="UPA01014"/>
<evidence type="ECO:0000256" key="1">
    <source>
        <dbReference type="HAMAP-Rule" id="MF_02036"/>
    </source>
</evidence>
<feature type="region of interest" description="Disordered" evidence="2">
    <location>
        <begin position="275"/>
        <end position="297"/>
    </location>
</feature>
<organism evidence="4 5">
    <name type="scientific">Pseudonocardia endophytica</name>
    <dbReference type="NCBI Taxonomy" id="401976"/>
    <lineage>
        <taxon>Bacteria</taxon>
        <taxon>Bacillati</taxon>
        <taxon>Actinomycetota</taxon>
        <taxon>Actinomycetes</taxon>
        <taxon>Pseudonocardiales</taxon>
        <taxon>Pseudonocardiaceae</taxon>
        <taxon>Pseudonocardia</taxon>
    </lineage>
</organism>
<evidence type="ECO:0000313" key="5">
    <source>
        <dbReference type="Proteomes" id="UP000295560"/>
    </source>
</evidence>
<dbReference type="PANTHER" id="PTHR43187:SF2">
    <property type="entry name" value="GAMMA-GLUTAMYL-HERCYNYLCYSTEINE SULFOXIDE HYDROLASE"/>
    <property type="match status" value="1"/>
</dbReference>
<evidence type="ECO:0000259" key="3">
    <source>
        <dbReference type="PROSITE" id="PS51278"/>
    </source>
</evidence>
<dbReference type="EC" id="3.5.1.118" evidence="1"/>
<dbReference type="InterPro" id="IPR017932">
    <property type="entry name" value="GATase_2_dom"/>
</dbReference>
<dbReference type="Gene3D" id="3.60.20.10">
    <property type="entry name" value="Glutamine Phosphoribosylpyrophosphate, subunit 1, domain 1"/>
    <property type="match status" value="1"/>
</dbReference>
<dbReference type="GO" id="GO:0016740">
    <property type="term" value="F:transferase activity"/>
    <property type="evidence" value="ECO:0007669"/>
    <property type="project" value="UniProtKB-KW"/>
</dbReference>
<comment type="catalytic activity">
    <reaction evidence="1">
        <text>gamma-L-glutamyl-hercynylcysteine S-oxide + H2O = S-(hercyn-2-yl)-L-cysteine S-oxide + L-glutamate</text>
        <dbReference type="Rhea" id="RHEA:42684"/>
        <dbReference type="ChEBI" id="CHEBI:15377"/>
        <dbReference type="ChEBI" id="CHEBI:29985"/>
        <dbReference type="ChEBI" id="CHEBI:82703"/>
        <dbReference type="ChEBI" id="CHEBI:82706"/>
        <dbReference type="EC" id="3.5.1.118"/>
    </reaction>
</comment>
<comment type="caution">
    <text evidence="4">The sequence shown here is derived from an EMBL/GenBank/DDBJ whole genome shotgun (WGS) entry which is preliminary data.</text>
</comment>
<dbReference type="SUPFAM" id="SSF56235">
    <property type="entry name" value="N-terminal nucleophile aminohydrolases (Ntn hydrolases)"/>
    <property type="match status" value="1"/>
</dbReference>
<keyword evidence="1 4" id="KW-0315">Glutamine amidotransferase</keyword>
<dbReference type="RefSeq" id="WP_132420807.1">
    <property type="nucleotide sequence ID" value="NZ_SMFZ01000001.1"/>
</dbReference>
<sequence>MCRHLAYLGPPRTLSQVLLEPPHGLLEQAWAPSDMRGGGTINVDGFGAGWYPPLASGDGVSDPVAAVTGDDVSSRAVRAGSAGVPVRMRSVQPIWSDTSFAAVARVTVATGVLGAVRAASPGMPVVSTANAPFTEDRWLFSHNGMVFGWPDALEALGATLPVLDLMTLDAPTDAALIWALVRHRLRAGHDPADVLAGTVRAVDEASPGSRLNLLLTDGTTIWATAWRHALAVHTVSAADGNAPSVTVASEPTDAHLDWTQVPDRHLVVARPGHHELYPLDTPEHPVAASGRGTEGAR</sequence>
<keyword evidence="4" id="KW-0808">Transferase</keyword>
<dbReference type="InterPro" id="IPR052373">
    <property type="entry name" value="Gamma-glu_amide_hydrolase"/>
</dbReference>
<dbReference type="InterPro" id="IPR032889">
    <property type="entry name" value="EgtC_Actinobacteria"/>
</dbReference>
<dbReference type="PROSITE" id="PS51278">
    <property type="entry name" value="GATASE_TYPE_2"/>
    <property type="match status" value="1"/>
</dbReference>
<gene>
    <name evidence="1" type="primary">egtC</name>
    <name evidence="4" type="ORF">EV378_0124</name>
</gene>
<evidence type="ECO:0000256" key="2">
    <source>
        <dbReference type="SAM" id="MobiDB-lite"/>
    </source>
</evidence>
<dbReference type="CDD" id="cd01908">
    <property type="entry name" value="YafJ"/>
    <property type="match status" value="1"/>
</dbReference>